<proteinExistence type="inferred from homology"/>
<dbReference type="EMBL" id="SOPX01000003">
    <property type="protein sequence ID" value="TFB30027.1"/>
    <property type="molecule type" value="Genomic_DNA"/>
</dbReference>
<evidence type="ECO:0000256" key="13">
    <source>
        <dbReference type="RuleBase" id="RU003357"/>
    </source>
</evidence>
<evidence type="ECO:0000256" key="11">
    <source>
        <dbReference type="ARBA" id="ARBA00023237"/>
    </source>
</evidence>
<dbReference type="Gene3D" id="2.170.130.10">
    <property type="entry name" value="TonB-dependent receptor, plug domain"/>
    <property type="match status" value="1"/>
</dbReference>
<reference evidence="17 19" key="1">
    <citation type="submission" date="2018-10" db="EMBL/GenBank/DDBJ databases">
        <title>Genomic Encyclopedia of Archaeal and Bacterial Type Strains, Phase II (KMG-II): from individual species to whole genera.</title>
        <authorList>
            <person name="Goeker M."/>
        </authorList>
    </citation>
    <scope>NUCLEOTIDE SEQUENCE [LARGE SCALE GENOMIC DNA]</scope>
    <source>
        <strain evidence="17 19">DSM 19624</strain>
    </source>
</reference>
<keyword evidence="11 12" id="KW-0998">Cell outer membrane</keyword>
<dbReference type="AlphaFoldDB" id="A0A497XY67"/>
<accession>A0A497XY67</accession>
<keyword evidence="8" id="KW-0406">Ion transport</keyword>
<dbReference type="Proteomes" id="UP000273898">
    <property type="component" value="Unassembled WGS sequence"/>
</dbReference>
<dbReference type="InterPro" id="IPR008969">
    <property type="entry name" value="CarboxyPept-like_regulatory"/>
</dbReference>
<evidence type="ECO:0000313" key="19">
    <source>
        <dbReference type="Proteomes" id="UP000273898"/>
    </source>
</evidence>
<dbReference type="Gene3D" id="2.40.170.20">
    <property type="entry name" value="TonB-dependent receptor, beta-barrel domain"/>
    <property type="match status" value="1"/>
</dbReference>
<evidence type="ECO:0000259" key="15">
    <source>
        <dbReference type="Pfam" id="PF00593"/>
    </source>
</evidence>
<dbReference type="Pfam" id="PF00593">
    <property type="entry name" value="TonB_dep_Rec_b-barrel"/>
    <property type="match status" value="1"/>
</dbReference>
<feature type="domain" description="TonB-dependent receptor-like beta-barrel" evidence="15">
    <location>
        <begin position="291"/>
        <end position="734"/>
    </location>
</feature>
<dbReference type="SUPFAM" id="SSF49464">
    <property type="entry name" value="Carboxypeptidase regulatory domain-like"/>
    <property type="match status" value="1"/>
</dbReference>
<comment type="caution">
    <text evidence="17">The sequence shown here is derived from an EMBL/GenBank/DDBJ whole genome shotgun (WGS) entry which is preliminary data.</text>
</comment>
<evidence type="ECO:0000256" key="6">
    <source>
        <dbReference type="ARBA" id="ARBA00022729"/>
    </source>
</evidence>
<dbReference type="EMBL" id="RCCK01000012">
    <property type="protein sequence ID" value="RLJ74903.1"/>
    <property type="molecule type" value="Genomic_DNA"/>
</dbReference>
<feature type="domain" description="TonB-dependent receptor plug" evidence="16">
    <location>
        <begin position="112"/>
        <end position="218"/>
    </location>
</feature>
<feature type="chain" id="PRO_5044605527" evidence="14">
    <location>
        <begin position="20"/>
        <end position="775"/>
    </location>
</feature>
<dbReference type="RefSeq" id="WP_121284894.1">
    <property type="nucleotide sequence ID" value="NZ_RCCK01000012.1"/>
</dbReference>
<keyword evidence="10 12" id="KW-0472">Membrane</keyword>
<evidence type="ECO:0000256" key="7">
    <source>
        <dbReference type="ARBA" id="ARBA00023004"/>
    </source>
</evidence>
<evidence type="ECO:0000256" key="3">
    <source>
        <dbReference type="ARBA" id="ARBA00022452"/>
    </source>
</evidence>
<keyword evidence="4" id="KW-0410">Iron transport</keyword>
<protein>
    <submittedName>
        <fullName evidence="17">Outer membrane receptor protein involved in Fe transport</fullName>
    </submittedName>
    <submittedName>
        <fullName evidence="18">TonB-dependent receptor</fullName>
    </submittedName>
</protein>
<evidence type="ECO:0000256" key="5">
    <source>
        <dbReference type="ARBA" id="ARBA00022692"/>
    </source>
</evidence>
<evidence type="ECO:0000313" key="20">
    <source>
        <dbReference type="Proteomes" id="UP000297429"/>
    </source>
</evidence>
<dbReference type="SUPFAM" id="SSF56935">
    <property type="entry name" value="Porins"/>
    <property type="match status" value="1"/>
</dbReference>
<evidence type="ECO:0000256" key="8">
    <source>
        <dbReference type="ARBA" id="ARBA00023065"/>
    </source>
</evidence>
<evidence type="ECO:0000256" key="1">
    <source>
        <dbReference type="ARBA" id="ARBA00004571"/>
    </source>
</evidence>
<comment type="similarity">
    <text evidence="12 13">Belongs to the TonB-dependent receptor family.</text>
</comment>
<feature type="signal peptide" evidence="14">
    <location>
        <begin position="1"/>
        <end position="19"/>
    </location>
</feature>
<keyword evidence="3 12" id="KW-1134">Transmembrane beta strand</keyword>
<dbReference type="InterPro" id="IPR037066">
    <property type="entry name" value="Plug_dom_sf"/>
</dbReference>
<evidence type="ECO:0000256" key="9">
    <source>
        <dbReference type="ARBA" id="ARBA00023077"/>
    </source>
</evidence>
<dbReference type="OrthoDB" id="9782587at2"/>
<keyword evidence="2 12" id="KW-0813">Transport</keyword>
<keyword evidence="20" id="KW-1185">Reference proteome</keyword>
<name>A0A497XY67_9SPHI</name>
<dbReference type="PROSITE" id="PS52016">
    <property type="entry name" value="TONB_DEPENDENT_REC_3"/>
    <property type="match status" value="1"/>
</dbReference>
<dbReference type="InterPro" id="IPR012910">
    <property type="entry name" value="Plug_dom"/>
</dbReference>
<evidence type="ECO:0000256" key="10">
    <source>
        <dbReference type="ARBA" id="ARBA00023136"/>
    </source>
</evidence>
<dbReference type="GO" id="GO:0015344">
    <property type="term" value="F:siderophore uptake transmembrane transporter activity"/>
    <property type="evidence" value="ECO:0007669"/>
    <property type="project" value="TreeGrafter"/>
</dbReference>
<evidence type="ECO:0000313" key="17">
    <source>
        <dbReference type="EMBL" id="RLJ74903.1"/>
    </source>
</evidence>
<keyword evidence="6 14" id="KW-0732">Signal</keyword>
<dbReference type="PANTHER" id="PTHR32552">
    <property type="entry name" value="FERRICHROME IRON RECEPTOR-RELATED"/>
    <property type="match status" value="1"/>
</dbReference>
<sequence>MKFKILTGILLCLNIAAYAQTIKGKIYDAQTKEPVVAALVKEKNSVNITKTNNEGYFELTCSQASPDILISCISYKNVEIKAYNNQNIELTTDSRTLQSVMVTANREASLSSETPIAITKLSAKLIDETKATTLFEVVNKTPGVLMVDLGNEQHMMSIRQPITTNPYYLYMEDGVPIRPMGVFNHNALLQINQYTVSSIEVVKGPVSSIYGPEAIGGAVNFIMQRPTTVPTAKAGFQFDNWGYKRFQFGTGATIGKFGFYIGGLTSKQTNSWMTTSDYHKQTINARLEYNFTPKTRLIGNFIYGKYNSQMSGSVDSIAFYSRNYLSTSDFAYRKSDANRTRLTLEHEWNENAKSFITIFNRNDQLGQNPSYGIRWKTGQTTASGQINANNFSSYGVIAQHSQHFNFLNSKLIAGAMFDYSPNDYWAYQTDLIAQLRPDGKSVEKYSLKEERPDIELSDYNAKIRNAASYLQYDFELVKKIRFSTGLRYDRMSFTYINNLDNSSGEKAYSKLTPKIGLTYQIDQEKGLYANYAQGFSPTALTAIFRAKPNTSPAQFYYNLEPATFQNYELGGWATFINHKVYADIAIYQMNGTNELLSIRQPDNSTDYQSAGKTLHRGIEFGITANPGPQFSFRFGGTVAIHKFISFQVSDNPKDALQNLNNYEMPSAPRWVYNTEFNYYPKQLPNLRMSIELQHLSSYYQDQINTVKYDGYTLLNYRIGYKIKGVEVYSNVMNLGNTLYATNVTRGNNATDTSTFTPAAPRTFVFGIQYNFAGKK</sequence>
<dbReference type="InterPro" id="IPR039426">
    <property type="entry name" value="TonB-dep_rcpt-like"/>
</dbReference>
<evidence type="ECO:0000256" key="14">
    <source>
        <dbReference type="SAM" id="SignalP"/>
    </source>
</evidence>
<dbReference type="InterPro" id="IPR036942">
    <property type="entry name" value="Beta-barrel_TonB_sf"/>
</dbReference>
<dbReference type="Proteomes" id="UP000297429">
    <property type="component" value="Unassembled WGS sequence"/>
</dbReference>
<keyword evidence="5 12" id="KW-0812">Transmembrane</keyword>
<keyword evidence="9 13" id="KW-0798">TonB box</keyword>
<dbReference type="CDD" id="cd01347">
    <property type="entry name" value="ligand_gated_channel"/>
    <property type="match status" value="1"/>
</dbReference>
<keyword evidence="7" id="KW-0408">Iron</keyword>
<reference evidence="18 20" key="2">
    <citation type="submission" date="2019-03" db="EMBL/GenBank/DDBJ databases">
        <authorList>
            <person name="He R.-H."/>
        </authorList>
    </citation>
    <scope>NUCLEOTIDE SEQUENCE [LARGE SCALE GENOMIC DNA]</scope>
    <source>
        <strain evidence="18 20">DSM 19624</strain>
    </source>
</reference>
<dbReference type="GO" id="GO:0009279">
    <property type="term" value="C:cell outer membrane"/>
    <property type="evidence" value="ECO:0007669"/>
    <property type="project" value="UniProtKB-SubCell"/>
</dbReference>
<evidence type="ECO:0000256" key="12">
    <source>
        <dbReference type="PROSITE-ProRule" id="PRU01360"/>
    </source>
</evidence>
<gene>
    <name evidence="17" type="ORF">BCL90_3247</name>
    <name evidence="18" type="ORF">E3V97_17770</name>
</gene>
<dbReference type="Pfam" id="PF07715">
    <property type="entry name" value="Plug"/>
    <property type="match status" value="1"/>
</dbReference>
<dbReference type="InterPro" id="IPR000531">
    <property type="entry name" value="Beta-barrel_TonB"/>
</dbReference>
<dbReference type="Pfam" id="PF13715">
    <property type="entry name" value="CarbopepD_reg_2"/>
    <property type="match status" value="1"/>
</dbReference>
<dbReference type="PANTHER" id="PTHR32552:SF68">
    <property type="entry name" value="FERRICHROME OUTER MEMBRANE TRANSPORTER_PHAGE RECEPTOR"/>
    <property type="match status" value="1"/>
</dbReference>
<organism evidence="17 19">
    <name type="scientific">Pedobacter alluvionis</name>
    <dbReference type="NCBI Taxonomy" id="475253"/>
    <lineage>
        <taxon>Bacteria</taxon>
        <taxon>Pseudomonadati</taxon>
        <taxon>Bacteroidota</taxon>
        <taxon>Sphingobacteriia</taxon>
        <taxon>Sphingobacteriales</taxon>
        <taxon>Sphingobacteriaceae</taxon>
        <taxon>Pedobacter</taxon>
    </lineage>
</organism>
<evidence type="ECO:0000256" key="4">
    <source>
        <dbReference type="ARBA" id="ARBA00022496"/>
    </source>
</evidence>
<evidence type="ECO:0000259" key="16">
    <source>
        <dbReference type="Pfam" id="PF07715"/>
    </source>
</evidence>
<comment type="subcellular location">
    <subcellularLocation>
        <location evidence="1 12">Cell outer membrane</location>
        <topology evidence="1 12">Multi-pass membrane protein</topology>
    </subcellularLocation>
</comment>
<keyword evidence="17" id="KW-0675">Receptor</keyword>
<evidence type="ECO:0000313" key="18">
    <source>
        <dbReference type="EMBL" id="TFB30027.1"/>
    </source>
</evidence>
<evidence type="ECO:0000256" key="2">
    <source>
        <dbReference type="ARBA" id="ARBA00022448"/>
    </source>
</evidence>